<proteinExistence type="inferred from homology"/>
<dbReference type="SMART" id="SM01130">
    <property type="entry name" value="DHDPS"/>
    <property type="match status" value="1"/>
</dbReference>
<evidence type="ECO:0000256" key="2">
    <source>
        <dbReference type="ARBA" id="ARBA00023239"/>
    </source>
</evidence>
<dbReference type="CDD" id="cd00408">
    <property type="entry name" value="DHDPS-like"/>
    <property type="match status" value="1"/>
</dbReference>
<reference evidence="5 6" key="1">
    <citation type="submission" date="2020-10" db="EMBL/GenBank/DDBJ databases">
        <title>Haloactinobacterium sp. RN3S43, a bacterium isolated from saline soil.</title>
        <authorList>
            <person name="Sun J.-Q."/>
        </authorList>
    </citation>
    <scope>NUCLEOTIDE SEQUENCE [LARGE SCALE GENOMIC DNA]</scope>
    <source>
        <strain evidence="5 6">RN3S43</strain>
    </source>
</reference>
<dbReference type="InterPro" id="IPR013785">
    <property type="entry name" value="Aldolase_TIM"/>
</dbReference>
<evidence type="ECO:0000256" key="1">
    <source>
        <dbReference type="ARBA" id="ARBA00007592"/>
    </source>
</evidence>
<evidence type="ECO:0000313" key="6">
    <source>
        <dbReference type="Proteomes" id="UP000593758"/>
    </source>
</evidence>
<dbReference type="GO" id="GO:0008840">
    <property type="term" value="F:4-hydroxy-tetrahydrodipicolinate synthase activity"/>
    <property type="evidence" value="ECO:0007669"/>
    <property type="project" value="TreeGrafter"/>
</dbReference>
<feature type="active site" description="Schiff-base intermediate with substrate" evidence="4">
    <location>
        <position position="167"/>
    </location>
</feature>
<evidence type="ECO:0000256" key="3">
    <source>
        <dbReference type="PIRNR" id="PIRNR001365"/>
    </source>
</evidence>
<accession>A0A7M1SXS4</accession>
<dbReference type="SUPFAM" id="SSF51569">
    <property type="entry name" value="Aldolase"/>
    <property type="match status" value="1"/>
</dbReference>
<evidence type="ECO:0000256" key="4">
    <source>
        <dbReference type="PIRSR" id="PIRSR001365-1"/>
    </source>
</evidence>
<evidence type="ECO:0000313" key="5">
    <source>
        <dbReference type="EMBL" id="QOR71837.1"/>
    </source>
</evidence>
<keyword evidence="2 3" id="KW-0456">Lyase</keyword>
<keyword evidence="6" id="KW-1185">Reference proteome</keyword>
<dbReference type="PANTHER" id="PTHR12128">
    <property type="entry name" value="DIHYDRODIPICOLINATE SYNTHASE"/>
    <property type="match status" value="1"/>
</dbReference>
<dbReference type="Gene3D" id="3.20.20.70">
    <property type="entry name" value="Aldolase class I"/>
    <property type="match status" value="1"/>
</dbReference>
<comment type="similarity">
    <text evidence="1 3">Belongs to the DapA family.</text>
</comment>
<dbReference type="PIRSF" id="PIRSF001365">
    <property type="entry name" value="DHDPS"/>
    <property type="match status" value="1"/>
</dbReference>
<sequence length="308" mass="33417">MDFLPNGAWPVMLTPFRDDHAIDWDAVEAYTDWLIRTGAAGIFAVALSSEMYDLTPAERVALTRRVSDVADGRVPVISSALGGEPAQIAAAAAAQVEAGAAAVVLIASTLATAEESDDVLFTRVQTVLEDVPDVPFGIYECPVPYKRLLTLETVRALASTGRFVFYKDTSHRMDTMTARIGASRGTPLKHYNAEISSLVSTQRAGGHGFCGYAANIYPDLVAWLCANYESEAVAEVERVQRLLSIAEHGINSRYPSSAKYLLAHRSGLQVLPVSRWKPEPIGPHEGQPLIDLVDYIDSLDLPGLRTCQ</sequence>
<dbReference type="KEGG" id="halt:IM660_06100"/>
<dbReference type="EMBL" id="CP063169">
    <property type="protein sequence ID" value="QOR71837.1"/>
    <property type="molecule type" value="Genomic_DNA"/>
</dbReference>
<protein>
    <submittedName>
        <fullName evidence="5">Dihydrodipicolinate synthase family protein</fullName>
    </submittedName>
</protein>
<dbReference type="Pfam" id="PF00701">
    <property type="entry name" value="DHDPS"/>
    <property type="match status" value="1"/>
</dbReference>
<dbReference type="InterPro" id="IPR002220">
    <property type="entry name" value="DapA-like"/>
</dbReference>
<name>A0A7M1SXS4_9MICO</name>
<dbReference type="RefSeq" id="WP_193498489.1">
    <property type="nucleotide sequence ID" value="NZ_CP063169.1"/>
</dbReference>
<gene>
    <name evidence="5" type="ORF">IM660_06100</name>
</gene>
<dbReference type="AlphaFoldDB" id="A0A7M1SXS4"/>
<feature type="active site" description="Proton donor/acceptor" evidence="4">
    <location>
        <position position="139"/>
    </location>
</feature>
<organism evidence="5 6">
    <name type="scientific">Ruania alkalisoli</name>
    <dbReference type="NCBI Taxonomy" id="2779775"/>
    <lineage>
        <taxon>Bacteria</taxon>
        <taxon>Bacillati</taxon>
        <taxon>Actinomycetota</taxon>
        <taxon>Actinomycetes</taxon>
        <taxon>Micrococcales</taxon>
        <taxon>Ruaniaceae</taxon>
        <taxon>Ruania</taxon>
    </lineage>
</organism>
<dbReference type="PANTHER" id="PTHR12128:SF66">
    <property type="entry name" value="4-HYDROXY-2-OXOGLUTARATE ALDOLASE, MITOCHONDRIAL"/>
    <property type="match status" value="1"/>
</dbReference>
<dbReference type="Proteomes" id="UP000593758">
    <property type="component" value="Chromosome"/>
</dbReference>